<dbReference type="KEGG" id="pal:PA0624"/>
<sequence>MDTQSNILEKLRKMQETIENVQKQLELQEFIGKAGDVVIVLQGTKQVIDVIIEKNNDIAHLQESILLAFNIALKKLEKASKEIMSQVSGDLSQL</sequence>
<dbReference type="Gene3D" id="3.30.1310.10">
    <property type="entry name" value="Nucleoid-associated protein YbaB-like domain"/>
    <property type="match status" value="1"/>
</dbReference>
<gene>
    <name evidence="2" type="ordered locus">PA0624</name>
</gene>
<protein>
    <recommendedName>
        <fullName evidence="4">Nucleoid-associated protein</fullName>
    </recommendedName>
</protein>
<reference evidence="2 3" key="1">
    <citation type="journal article" date="2008" name="J. Bacteriol.">
        <title>Comparative genome analysis of 'Candidatus Phytoplasma australiense' (subgroup tuf-Australia I; rp-A) and 'Ca. Phytoplasma asteris' strains OY-M and AY-WB.</title>
        <authorList>
            <person name="Tran-Nguyen L.T."/>
            <person name="Kube M."/>
            <person name="Schneider B."/>
            <person name="Reinhardt R."/>
            <person name="Gibb K.S."/>
        </authorList>
    </citation>
    <scope>NUCLEOTIDE SEQUENCE [LARGE SCALE GENOMIC DNA]</scope>
</reference>
<dbReference type="InterPro" id="IPR036894">
    <property type="entry name" value="YbaB-like_sf"/>
</dbReference>
<evidence type="ECO:0008006" key="4">
    <source>
        <dbReference type="Google" id="ProtNLM"/>
    </source>
</evidence>
<feature type="coiled-coil region" evidence="1">
    <location>
        <begin position="4"/>
        <end position="31"/>
    </location>
</feature>
<dbReference type="AlphaFoldDB" id="B1VAI5"/>
<dbReference type="InterPro" id="IPR004401">
    <property type="entry name" value="YbaB/EbfC"/>
</dbReference>
<evidence type="ECO:0000313" key="3">
    <source>
        <dbReference type="Proteomes" id="UP000008323"/>
    </source>
</evidence>
<evidence type="ECO:0000256" key="1">
    <source>
        <dbReference type="SAM" id="Coils"/>
    </source>
</evidence>
<organism evidence="2 3">
    <name type="scientific">Phytoplasma australiense</name>
    <dbReference type="NCBI Taxonomy" id="59748"/>
    <lineage>
        <taxon>Bacteria</taxon>
        <taxon>Bacillati</taxon>
        <taxon>Mycoplasmatota</taxon>
        <taxon>Mollicutes</taxon>
        <taxon>Acholeplasmatales</taxon>
        <taxon>Acholeplasmataceae</taxon>
        <taxon>Candidatus Phytoplasma</taxon>
        <taxon>16SrXII (Stolbur group)</taxon>
    </lineage>
</organism>
<dbReference type="GO" id="GO:0003677">
    <property type="term" value="F:DNA binding"/>
    <property type="evidence" value="ECO:0007669"/>
    <property type="project" value="InterPro"/>
</dbReference>
<dbReference type="Pfam" id="PF02575">
    <property type="entry name" value="YbaB_DNA_bd"/>
    <property type="match status" value="1"/>
</dbReference>
<dbReference type="Proteomes" id="UP000008323">
    <property type="component" value="Chromosome"/>
</dbReference>
<dbReference type="EMBL" id="AM422018">
    <property type="protein sequence ID" value="CAM11958.1"/>
    <property type="molecule type" value="Genomic_DNA"/>
</dbReference>
<dbReference type="SUPFAM" id="SSF82607">
    <property type="entry name" value="YbaB-like"/>
    <property type="match status" value="1"/>
</dbReference>
<dbReference type="eggNOG" id="COG0718">
    <property type="taxonomic scope" value="Bacteria"/>
</dbReference>
<name>B1VAI5_PHYAS</name>
<evidence type="ECO:0000313" key="2">
    <source>
        <dbReference type="EMBL" id="CAM11958.1"/>
    </source>
</evidence>
<dbReference type="STRING" id="59748.PA0624"/>
<accession>B1VAI5</accession>
<keyword evidence="1" id="KW-0175">Coiled coil</keyword>
<dbReference type="PIRSF" id="PIRSF004555">
    <property type="entry name" value="UCP004555"/>
    <property type="match status" value="1"/>
</dbReference>
<proteinExistence type="predicted"/>